<dbReference type="EMBL" id="UINC01005137">
    <property type="protein sequence ID" value="SVA19333.1"/>
    <property type="molecule type" value="Genomic_DNA"/>
</dbReference>
<evidence type="ECO:0000313" key="1">
    <source>
        <dbReference type="EMBL" id="SVA19333.1"/>
    </source>
</evidence>
<name>A0A381TYV2_9ZZZZ</name>
<protein>
    <submittedName>
        <fullName evidence="1">Uncharacterized protein</fullName>
    </submittedName>
</protein>
<sequence length="264" mass="30646">MATYNSKGASNWEAGKRGFQSALNSCQQIGLLLIWSQNRWKNSIGREFLESRYRITLPVRTLTAYKSRFKAFWDNRTGSADEPADWSDFTALLFNGVPERHLGSLHSMWRNIQKICLDVGVTPINPTYRALKWWSYVSEYHGKSIVAPSDLQIVGDQYMVREVSAEMAGSVLHKEDIDMWLTYEPWRSQVDMRRYLSLVVERRIIPIDWVRNGWGLEIADAVERTDQYPKDYGLSVLNWLLATSPEPYLLPSQIIERYSIFARP</sequence>
<gene>
    <name evidence="1" type="ORF">METZ01_LOCUS72187</name>
</gene>
<organism evidence="1">
    <name type="scientific">marine metagenome</name>
    <dbReference type="NCBI Taxonomy" id="408172"/>
    <lineage>
        <taxon>unclassified sequences</taxon>
        <taxon>metagenomes</taxon>
        <taxon>ecological metagenomes</taxon>
    </lineage>
</organism>
<accession>A0A381TYV2</accession>
<proteinExistence type="predicted"/>
<reference evidence="1" key="1">
    <citation type="submission" date="2018-05" db="EMBL/GenBank/DDBJ databases">
        <authorList>
            <person name="Lanie J.A."/>
            <person name="Ng W.-L."/>
            <person name="Kazmierczak K.M."/>
            <person name="Andrzejewski T.M."/>
            <person name="Davidsen T.M."/>
            <person name="Wayne K.J."/>
            <person name="Tettelin H."/>
            <person name="Glass J.I."/>
            <person name="Rusch D."/>
            <person name="Podicherti R."/>
            <person name="Tsui H.-C.T."/>
            <person name="Winkler M.E."/>
        </authorList>
    </citation>
    <scope>NUCLEOTIDE SEQUENCE</scope>
</reference>
<dbReference type="AlphaFoldDB" id="A0A381TYV2"/>